<dbReference type="CDD" id="cd17574">
    <property type="entry name" value="REC_OmpR"/>
    <property type="match status" value="1"/>
</dbReference>
<dbReference type="Gene3D" id="3.40.50.2300">
    <property type="match status" value="1"/>
</dbReference>
<dbReference type="SMART" id="SM00331">
    <property type="entry name" value="PP2C_SIG"/>
    <property type="match status" value="1"/>
</dbReference>
<evidence type="ECO:0000256" key="1">
    <source>
        <dbReference type="ARBA" id="ARBA00022801"/>
    </source>
</evidence>
<protein>
    <submittedName>
        <fullName evidence="5">SpoIIE family protein phosphatase</fullName>
    </submittedName>
</protein>
<dbReference type="InterPro" id="IPR052016">
    <property type="entry name" value="Bact_Sigma-Reg"/>
</dbReference>
<dbReference type="InterPro" id="IPR011006">
    <property type="entry name" value="CheY-like_superfamily"/>
</dbReference>
<dbReference type="Pfam" id="PF00072">
    <property type="entry name" value="Response_reg"/>
    <property type="match status" value="1"/>
</dbReference>
<proteinExistence type="predicted"/>
<keyword evidence="3" id="KW-0175">Coiled coil</keyword>
<accession>A0A858Q982</accession>
<dbReference type="PANTHER" id="PTHR43156:SF2">
    <property type="entry name" value="STAGE II SPORULATION PROTEIN E"/>
    <property type="match status" value="1"/>
</dbReference>
<dbReference type="EMBL" id="CP046565">
    <property type="protein sequence ID" value="QJD30397.1"/>
    <property type="molecule type" value="Genomic_DNA"/>
</dbReference>
<feature type="domain" description="Response regulatory" evidence="4">
    <location>
        <begin position="2"/>
        <end position="118"/>
    </location>
</feature>
<evidence type="ECO:0000259" key="4">
    <source>
        <dbReference type="PROSITE" id="PS50110"/>
    </source>
</evidence>
<dbReference type="AlphaFoldDB" id="A0A858Q982"/>
<keyword evidence="2" id="KW-0597">Phosphoprotein</keyword>
<sequence length="401" mass="44838">MRILLVDDDPISVLAVAVYLRKLGYEVNSARDGREAIEQFQSQRFECVISDWNMPYLNGEELCRRVRSLKLPYYVYFILLTGRDDKDSLLQGMEAGADDFLVKPVDREELRVRIRAGERIVRLEQQLEERSRLLENVNRELKQAYQTIRNDLATAAAIQKSLLPAPWTLADLEIRSLFIASDFLAGDMFGYFPLDDRHLALFQLDVSGHGVSSALISVALSKCLAQSRSLEITAETCAPSGRGSPSPNRMLEELNRFFAVQPESNSHFATMIYAVLDRETGRLELSAAGHPPPLLWKRETGTIAESAVRGLPLGVVADRRYASESHRLAPGDRLFVYSDGITECMSPAGEAFGGGRFRHLLEDTGSLPLAEAIGRIERALSDWRGQGGYTDDISLVVMERK</sequence>
<dbReference type="RefSeq" id="WP_169603671.1">
    <property type="nucleotide sequence ID" value="NZ_CP046565.1"/>
</dbReference>
<dbReference type="SUPFAM" id="SSF81606">
    <property type="entry name" value="PP2C-like"/>
    <property type="match status" value="1"/>
</dbReference>
<reference evidence="6" key="1">
    <citation type="submission" date="2019-12" db="EMBL/GenBank/DDBJ databases">
        <authorList>
            <person name="Awala S.I."/>
            <person name="Rhee S.K."/>
        </authorList>
    </citation>
    <scope>NUCLEOTIDE SEQUENCE [LARGE SCALE GENOMIC DNA]</scope>
    <source>
        <strain evidence="6">IM1</strain>
    </source>
</reference>
<organism evidence="5 6">
    <name type="scientific">Methylococcus geothermalis</name>
    <dbReference type="NCBI Taxonomy" id="2681310"/>
    <lineage>
        <taxon>Bacteria</taxon>
        <taxon>Pseudomonadati</taxon>
        <taxon>Pseudomonadota</taxon>
        <taxon>Gammaproteobacteria</taxon>
        <taxon>Methylococcales</taxon>
        <taxon>Methylococcaceae</taxon>
        <taxon>Methylococcus</taxon>
    </lineage>
</organism>
<dbReference type="Gene3D" id="3.60.40.10">
    <property type="entry name" value="PPM-type phosphatase domain"/>
    <property type="match status" value="1"/>
</dbReference>
<dbReference type="Proteomes" id="UP000503004">
    <property type="component" value="Chromosome"/>
</dbReference>
<dbReference type="InterPro" id="IPR036457">
    <property type="entry name" value="PPM-type-like_dom_sf"/>
</dbReference>
<keyword evidence="6" id="KW-1185">Reference proteome</keyword>
<feature type="modified residue" description="4-aspartylphosphate" evidence="2">
    <location>
        <position position="51"/>
    </location>
</feature>
<feature type="coiled-coil region" evidence="3">
    <location>
        <begin position="120"/>
        <end position="147"/>
    </location>
</feature>
<dbReference type="GO" id="GO:0016791">
    <property type="term" value="F:phosphatase activity"/>
    <property type="evidence" value="ECO:0007669"/>
    <property type="project" value="TreeGrafter"/>
</dbReference>
<gene>
    <name evidence="5" type="ORF">GNH96_10710</name>
</gene>
<dbReference type="SMART" id="SM00448">
    <property type="entry name" value="REC"/>
    <property type="match status" value="1"/>
</dbReference>
<evidence type="ECO:0000313" key="6">
    <source>
        <dbReference type="Proteomes" id="UP000503004"/>
    </source>
</evidence>
<dbReference type="PANTHER" id="PTHR43156">
    <property type="entry name" value="STAGE II SPORULATION PROTEIN E-RELATED"/>
    <property type="match status" value="1"/>
</dbReference>
<evidence type="ECO:0000256" key="2">
    <source>
        <dbReference type="PROSITE-ProRule" id="PRU00169"/>
    </source>
</evidence>
<name>A0A858Q982_9GAMM</name>
<dbReference type="SUPFAM" id="SSF52172">
    <property type="entry name" value="CheY-like"/>
    <property type="match status" value="1"/>
</dbReference>
<dbReference type="InterPro" id="IPR001789">
    <property type="entry name" value="Sig_transdc_resp-reg_receiver"/>
</dbReference>
<dbReference type="InterPro" id="IPR001932">
    <property type="entry name" value="PPM-type_phosphatase-like_dom"/>
</dbReference>
<evidence type="ECO:0000256" key="3">
    <source>
        <dbReference type="SAM" id="Coils"/>
    </source>
</evidence>
<dbReference type="KEGG" id="metu:GNH96_10710"/>
<dbReference type="GO" id="GO:0000160">
    <property type="term" value="P:phosphorelay signal transduction system"/>
    <property type="evidence" value="ECO:0007669"/>
    <property type="project" value="InterPro"/>
</dbReference>
<dbReference type="PROSITE" id="PS50110">
    <property type="entry name" value="RESPONSE_REGULATORY"/>
    <property type="match status" value="1"/>
</dbReference>
<evidence type="ECO:0000313" key="5">
    <source>
        <dbReference type="EMBL" id="QJD30397.1"/>
    </source>
</evidence>
<keyword evidence="1" id="KW-0378">Hydrolase</keyword>
<dbReference type="Pfam" id="PF07228">
    <property type="entry name" value="SpoIIE"/>
    <property type="match status" value="1"/>
</dbReference>